<dbReference type="Pfam" id="PF00076">
    <property type="entry name" value="RRM_1"/>
    <property type="match status" value="1"/>
</dbReference>
<dbReference type="PANTHER" id="PTHR15241">
    <property type="entry name" value="TRANSFORMER-2-RELATED"/>
    <property type="match status" value="1"/>
</dbReference>
<dbReference type="InterPro" id="IPR035979">
    <property type="entry name" value="RBD_domain_sf"/>
</dbReference>
<evidence type="ECO:0000259" key="3">
    <source>
        <dbReference type="PROSITE" id="PS50102"/>
    </source>
</evidence>
<feature type="region of interest" description="Disordered" evidence="2">
    <location>
        <begin position="63"/>
        <end position="101"/>
    </location>
</feature>
<feature type="compositionally biased region" description="Basic residues" evidence="2">
    <location>
        <begin position="18"/>
        <end position="31"/>
    </location>
</feature>
<sequence length="331" mass="37206">MEDTVNDNNLGLNNTSPGKRKRPRRRDRKKATAGTLKLRSLIDGATKSTENVAKSPIDVENVVSPVVDGSPTDEQPVLDDSDKLGSSPRIKRMNQKDKSKTYKDQPNVLFIGNVPLAMGKSELIRRMKIDPKIVKSMHFRSLPVDSKFATNKRVGIIRGLLTDAKSNKNAYLTLVDEKYVEDVLKKNTMEIDGHYLFINRSSPASFSKFNRKKTVFVGRLPPSTNENELFDLFSNVGLVKETRVVRDPKTHESKGFGFVSFDSRNAVPEAIAEFNNKEFKGYTLHVMKALDQDTALQHKAKNAKNGTSSKKRTKKPLLKGDGPLKKRRLHK</sequence>
<dbReference type="PANTHER" id="PTHR15241:SF304">
    <property type="entry name" value="RRM DOMAIN-CONTAINING PROTEIN"/>
    <property type="match status" value="1"/>
</dbReference>
<feature type="domain" description="RRM" evidence="3">
    <location>
        <begin position="213"/>
        <end position="291"/>
    </location>
</feature>
<dbReference type="PROSITE" id="PS50102">
    <property type="entry name" value="RRM"/>
    <property type="match status" value="1"/>
</dbReference>
<feature type="region of interest" description="Disordered" evidence="2">
    <location>
        <begin position="1"/>
        <end position="37"/>
    </location>
</feature>
<evidence type="ECO:0000313" key="4">
    <source>
        <dbReference type="EMBL" id="KAK1445135.1"/>
    </source>
</evidence>
<keyword evidence="1" id="KW-0694">RNA-binding</keyword>
<proteinExistence type="predicted"/>
<reference evidence="4" key="1">
    <citation type="submission" date="2023-08" db="EMBL/GenBank/DDBJ databases">
        <title>Draft sequence of the Babesia gibsoni genome.</title>
        <authorList>
            <person name="Yamagishi J.Y."/>
            <person name="Xuan X.X."/>
        </authorList>
    </citation>
    <scope>NUCLEOTIDE SEQUENCE</scope>
    <source>
        <strain evidence="4">Azabu</strain>
    </source>
</reference>
<dbReference type="InterPro" id="IPR000504">
    <property type="entry name" value="RRM_dom"/>
</dbReference>
<comment type="caution">
    <text evidence="4">The sequence shown here is derived from an EMBL/GenBank/DDBJ whole genome shotgun (WGS) entry which is preliminary data.</text>
</comment>
<dbReference type="GO" id="GO:0003723">
    <property type="term" value="F:RNA binding"/>
    <property type="evidence" value="ECO:0007669"/>
    <property type="project" value="UniProtKB-UniRule"/>
</dbReference>
<dbReference type="SMART" id="SM00360">
    <property type="entry name" value="RRM"/>
    <property type="match status" value="2"/>
</dbReference>
<dbReference type="Gene3D" id="3.30.70.330">
    <property type="match status" value="2"/>
</dbReference>
<dbReference type="SUPFAM" id="SSF54928">
    <property type="entry name" value="RNA-binding domain, RBD"/>
    <property type="match status" value="1"/>
</dbReference>
<evidence type="ECO:0000256" key="1">
    <source>
        <dbReference type="PROSITE-ProRule" id="PRU00176"/>
    </source>
</evidence>
<dbReference type="InterPro" id="IPR012677">
    <property type="entry name" value="Nucleotide-bd_a/b_plait_sf"/>
</dbReference>
<dbReference type="EMBL" id="JAVEPI010000001">
    <property type="protein sequence ID" value="KAK1445135.1"/>
    <property type="molecule type" value="Genomic_DNA"/>
</dbReference>
<dbReference type="AlphaFoldDB" id="A0AAD8USU2"/>
<protein>
    <recommendedName>
        <fullName evidence="3">RRM domain-containing protein</fullName>
    </recommendedName>
</protein>
<evidence type="ECO:0000256" key="2">
    <source>
        <dbReference type="SAM" id="MobiDB-lite"/>
    </source>
</evidence>
<feature type="compositionally biased region" description="Polar residues" evidence="2">
    <location>
        <begin position="1"/>
        <end position="17"/>
    </location>
</feature>
<gene>
    <name evidence="4" type="ORF">BgAZ_110410</name>
</gene>
<accession>A0AAD8USU2</accession>
<organism evidence="4 5">
    <name type="scientific">Babesia gibsoni</name>
    <dbReference type="NCBI Taxonomy" id="33632"/>
    <lineage>
        <taxon>Eukaryota</taxon>
        <taxon>Sar</taxon>
        <taxon>Alveolata</taxon>
        <taxon>Apicomplexa</taxon>
        <taxon>Aconoidasida</taxon>
        <taxon>Piroplasmida</taxon>
        <taxon>Babesiidae</taxon>
        <taxon>Babesia</taxon>
    </lineage>
</organism>
<name>A0AAD8USU2_BABGI</name>
<keyword evidence="5" id="KW-1185">Reference proteome</keyword>
<evidence type="ECO:0000313" key="5">
    <source>
        <dbReference type="Proteomes" id="UP001230268"/>
    </source>
</evidence>
<feature type="region of interest" description="Disordered" evidence="2">
    <location>
        <begin position="298"/>
        <end position="331"/>
    </location>
</feature>
<dbReference type="CDD" id="cd00590">
    <property type="entry name" value="RRM_SF"/>
    <property type="match status" value="1"/>
</dbReference>
<dbReference type="Proteomes" id="UP001230268">
    <property type="component" value="Unassembled WGS sequence"/>
</dbReference>